<dbReference type="PRINTS" id="PR00081">
    <property type="entry name" value="GDHRDH"/>
</dbReference>
<dbReference type="PANTHER" id="PTHR43639:SF1">
    <property type="entry name" value="SHORT-CHAIN DEHYDROGENASE_REDUCTASE FAMILY PROTEIN"/>
    <property type="match status" value="1"/>
</dbReference>
<evidence type="ECO:0000256" key="2">
    <source>
        <dbReference type="ARBA" id="ARBA00023002"/>
    </source>
</evidence>
<protein>
    <submittedName>
        <fullName evidence="3">SDR family oxidoreductase</fullName>
    </submittedName>
</protein>
<dbReference type="AlphaFoldDB" id="A0A7X2LRR5"/>
<dbReference type="SUPFAM" id="SSF51735">
    <property type="entry name" value="NAD(P)-binding Rossmann-fold domains"/>
    <property type="match status" value="1"/>
</dbReference>
<dbReference type="InterPro" id="IPR002347">
    <property type="entry name" value="SDR_fam"/>
</dbReference>
<reference evidence="3 4" key="1">
    <citation type="submission" date="2019-11" db="EMBL/GenBank/DDBJ databases">
        <title>Novel species isolated from a subtropical stream in China.</title>
        <authorList>
            <person name="Lu H."/>
        </authorList>
    </citation>
    <scope>NUCLEOTIDE SEQUENCE [LARGE SCALE GENOMIC DNA]</scope>
    <source>
        <strain evidence="3 4">FT92W</strain>
    </source>
</reference>
<evidence type="ECO:0000313" key="3">
    <source>
        <dbReference type="EMBL" id="MRV70202.1"/>
    </source>
</evidence>
<dbReference type="Pfam" id="PF13561">
    <property type="entry name" value="adh_short_C2"/>
    <property type="match status" value="1"/>
</dbReference>
<proteinExistence type="inferred from homology"/>
<organism evidence="3 4">
    <name type="scientific">Pseudoduganella rivuli</name>
    <dbReference type="NCBI Taxonomy" id="2666085"/>
    <lineage>
        <taxon>Bacteria</taxon>
        <taxon>Pseudomonadati</taxon>
        <taxon>Pseudomonadota</taxon>
        <taxon>Betaproteobacteria</taxon>
        <taxon>Burkholderiales</taxon>
        <taxon>Oxalobacteraceae</taxon>
        <taxon>Telluria group</taxon>
        <taxon>Pseudoduganella</taxon>
    </lineage>
</organism>
<dbReference type="InterPro" id="IPR036291">
    <property type="entry name" value="NAD(P)-bd_dom_sf"/>
</dbReference>
<dbReference type="EMBL" id="WKJJ01000001">
    <property type="protein sequence ID" value="MRV70202.1"/>
    <property type="molecule type" value="Genomic_DNA"/>
</dbReference>
<accession>A0A7X2LRR5</accession>
<gene>
    <name evidence="3" type="ORF">GJ700_00510</name>
</gene>
<evidence type="ECO:0000313" key="4">
    <source>
        <dbReference type="Proteomes" id="UP000446768"/>
    </source>
</evidence>
<name>A0A7X2LRR5_9BURK</name>
<dbReference type="PANTHER" id="PTHR43639">
    <property type="entry name" value="OXIDOREDUCTASE, SHORT-CHAIN DEHYDROGENASE/REDUCTASE FAMILY (AFU_ORTHOLOGUE AFUA_5G02870)"/>
    <property type="match status" value="1"/>
</dbReference>
<dbReference type="FunFam" id="3.40.50.720:FF:000084">
    <property type="entry name" value="Short-chain dehydrogenase reductase"/>
    <property type="match status" value="1"/>
</dbReference>
<evidence type="ECO:0000256" key="1">
    <source>
        <dbReference type="ARBA" id="ARBA00006484"/>
    </source>
</evidence>
<dbReference type="Gene3D" id="3.40.50.720">
    <property type="entry name" value="NAD(P)-binding Rossmann-like Domain"/>
    <property type="match status" value="1"/>
</dbReference>
<dbReference type="CDD" id="cd05233">
    <property type="entry name" value="SDR_c"/>
    <property type="match status" value="1"/>
</dbReference>
<dbReference type="Proteomes" id="UP000446768">
    <property type="component" value="Unassembled WGS sequence"/>
</dbReference>
<dbReference type="PRINTS" id="PR00080">
    <property type="entry name" value="SDRFAMILY"/>
</dbReference>
<sequence>MEKVVLVTGAGRGIGAAIALAAARDGFAVAVNYARDAQAAGGVVAAIEAAGGRAVAIQADVGDPSDVARLFADTERQLGPVTALVNNAGITGRITRFMDADPAMIADVFRINVLGLMECCRAAVASFQRHGTAGVIINISSTAAASGSAGDYVHYAASKAAVEGFTLGLGRELAPEGIRVLGVAPGMTETEIHERGGDGGRLQRAAPSIPLRRVARPEEIAEPVVWLLSPAASYMTATTVTVGGGK</sequence>
<comment type="similarity">
    <text evidence="1">Belongs to the short-chain dehydrogenases/reductases (SDR) family.</text>
</comment>
<dbReference type="RefSeq" id="WP_154370702.1">
    <property type="nucleotide sequence ID" value="NZ_WKJJ01000001.1"/>
</dbReference>
<comment type="caution">
    <text evidence="3">The sequence shown here is derived from an EMBL/GenBank/DDBJ whole genome shotgun (WGS) entry which is preliminary data.</text>
</comment>
<keyword evidence="4" id="KW-1185">Reference proteome</keyword>
<dbReference type="GO" id="GO:0016491">
    <property type="term" value="F:oxidoreductase activity"/>
    <property type="evidence" value="ECO:0007669"/>
    <property type="project" value="UniProtKB-KW"/>
</dbReference>
<keyword evidence="2" id="KW-0560">Oxidoreductase</keyword>